<name>A0A951UA82_9CYAN</name>
<dbReference type="FunFam" id="3.30.565.10:FF:000010">
    <property type="entry name" value="Sensor histidine kinase RcsC"/>
    <property type="match status" value="1"/>
</dbReference>
<feature type="compositionally biased region" description="Low complexity" evidence="16">
    <location>
        <begin position="1470"/>
        <end position="1479"/>
    </location>
</feature>
<dbReference type="SUPFAM" id="SSF55781">
    <property type="entry name" value="GAF domain-like"/>
    <property type="match status" value="2"/>
</dbReference>
<dbReference type="InterPro" id="IPR005467">
    <property type="entry name" value="His_kinase_dom"/>
</dbReference>
<keyword evidence="9" id="KW-0067">ATP-binding</keyword>
<evidence type="ECO:0000256" key="7">
    <source>
        <dbReference type="ARBA" id="ARBA00022741"/>
    </source>
</evidence>
<dbReference type="CDD" id="cd17546">
    <property type="entry name" value="REC_hyHK_CKI1_RcsC-like"/>
    <property type="match status" value="1"/>
</dbReference>
<dbReference type="SMART" id="SM00387">
    <property type="entry name" value="HATPase_c"/>
    <property type="match status" value="1"/>
</dbReference>
<feature type="domain" description="PAS" evidence="19">
    <location>
        <begin position="410"/>
        <end position="484"/>
    </location>
</feature>
<evidence type="ECO:0000256" key="15">
    <source>
        <dbReference type="SAM" id="Coils"/>
    </source>
</evidence>
<feature type="modified residue" description="4-aspartylphosphate" evidence="14">
    <location>
        <position position="1638"/>
    </location>
</feature>
<dbReference type="InterPro" id="IPR013655">
    <property type="entry name" value="PAS_fold_3"/>
</dbReference>
<dbReference type="InterPro" id="IPR000700">
    <property type="entry name" value="PAS-assoc_C"/>
</dbReference>
<dbReference type="InterPro" id="IPR001610">
    <property type="entry name" value="PAC"/>
</dbReference>
<dbReference type="SMART" id="SM00448">
    <property type="entry name" value="REC"/>
    <property type="match status" value="2"/>
</dbReference>
<reference evidence="21" key="1">
    <citation type="submission" date="2021-05" db="EMBL/GenBank/DDBJ databases">
        <authorList>
            <person name="Pietrasiak N."/>
            <person name="Ward R."/>
            <person name="Stajich J.E."/>
            <person name="Kurbessoian T."/>
        </authorList>
    </citation>
    <scope>NUCLEOTIDE SEQUENCE</scope>
    <source>
        <strain evidence="21">CPER-KK1</strain>
    </source>
</reference>
<evidence type="ECO:0000256" key="10">
    <source>
        <dbReference type="ARBA" id="ARBA00023012"/>
    </source>
</evidence>
<dbReference type="GO" id="GO:0009927">
    <property type="term" value="F:histidine phosphotransfer kinase activity"/>
    <property type="evidence" value="ECO:0007669"/>
    <property type="project" value="TreeGrafter"/>
</dbReference>
<dbReference type="Pfam" id="PF13185">
    <property type="entry name" value="GAF_2"/>
    <property type="match status" value="1"/>
</dbReference>
<dbReference type="Pfam" id="PF00072">
    <property type="entry name" value="Response_reg"/>
    <property type="match status" value="2"/>
</dbReference>
<dbReference type="InterPro" id="IPR036097">
    <property type="entry name" value="HisK_dim/P_sf"/>
</dbReference>
<dbReference type="SUPFAM" id="SSF55785">
    <property type="entry name" value="PYP-like sensor domain (PAS domain)"/>
    <property type="match status" value="6"/>
</dbReference>
<dbReference type="SUPFAM" id="SSF55874">
    <property type="entry name" value="ATPase domain of HSP90 chaperone/DNA topoisomerase II/histidine kinase"/>
    <property type="match status" value="1"/>
</dbReference>
<evidence type="ECO:0000256" key="12">
    <source>
        <dbReference type="ARBA" id="ARBA00023306"/>
    </source>
</evidence>
<dbReference type="Pfam" id="PF00512">
    <property type="entry name" value="HisKA"/>
    <property type="match status" value="1"/>
</dbReference>
<evidence type="ECO:0000256" key="11">
    <source>
        <dbReference type="ARBA" id="ARBA00023136"/>
    </source>
</evidence>
<comment type="caution">
    <text evidence="21">The sequence shown here is derived from an EMBL/GenBank/DDBJ whole genome shotgun (WGS) entry which is preliminary data.</text>
</comment>
<keyword evidence="6" id="KW-0808">Transferase</keyword>
<dbReference type="SMART" id="SM00091">
    <property type="entry name" value="PAS"/>
    <property type="match status" value="6"/>
</dbReference>
<dbReference type="GO" id="GO:0000155">
    <property type="term" value="F:phosphorelay sensor kinase activity"/>
    <property type="evidence" value="ECO:0007669"/>
    <property type="project" value="InterPro"/>
</dbReference>
<proteinExistence type="inferred from homology"/>
<evidence type="ECO:0000259" key="17">
    <source>
        <dbReference type="PROSITE" id="PS50109"/>
    </source>
</evidence>
<feature type="domain" description="Response regulatory" evidence="18">
    <location>
        <begin position="7"/>
        <end position="123"/>
    </location>
</feature>
<feature type="modified residue" description="4-aspartylphosphate" evidence="14">
    <location>
        <position position="56"/>
    </location>
</feature>
<accession>A0A951UA82</accession>
<feature type="domain" description="Histidine kinase" evidence="17">
    <location>
        <begin position="1314"/>
        <end position="1563"/>
    </location>
</feature>
<dbReference type="PRINTS" id="PR00344">
    <property type="entry name" value="BCTRLSENSOR"/>
</dbReference>
<dbReference type="Proteomes" id="UP000753908">
    <property type="component" value="Unassembled WGS sequence"/>
</dbReference>
<comment type="similarity">
    <text evidence="3">In the N-terminal section; belongs to the phytochrome family.</text>
</comment>
<keyword evidence="12" id="KW-0131">Cell cycle</keyword>
<keyword evidence="11" id="KW-0472">Membrane</keyword>
<dbReference type="Pfam" id="PF13426">
    <property type="entry name" value="PAS_9"/>
    <property type="match status" value="1"/>
</dbReference>
<dbReference type="InterPro" id="IPR003661">
    <property type="entry name" value="HisK_dim/P_dom"/>
</dbReference>
<dbReference type="Gene3D" id="3.30.450.20">
    <property type="entry name" value="PAS domain"/>
    <property type="match status" value="6"/>
</dbReference>
<evidence type="ECO:0000256" key="16">
    <source>
        <dbReference type="SAM" id="MobiDB-lite"/>
    </source>
</evidence>
<dbReference type="GO" id="GO:0005524">
    <property type="term" value="F:ATP binding"/>
    <property type="evidence" value="ECO:0007669"/>
    <property type="project" value="UniProtKB-KW"/>
</dbReference>
<comment type="subcellular location">
    <subcellularLocation>
        <location evidence="2">Membrane</location>
    </subcellularLocation>
</comment>
<dbReference type="InterPro" id="IPR003018">
    <property type="entry name" value="GAF"/>
</dbReference>
<evidence type="ECO:0000313" key="21">
    <source>
        <dbReference type="EMBL" id="MBW4545592.1"/>
    </source>
</evidence>
<dbReference type="SMART" id="SM00065">
    <property type="entry name" value="GAF"/>
    <property type="match status" value="2"/>
</dbReference>
<feature type="domain" description="PAS" evidence="19">
    <location>
        <begin position="747"/>
        <end position="819"/>
    </location>
</feature>
<evidence type="ECO:0000256" key="8">
    <source>
        <dbReference type="ARBA" id="ARBA00022777"/>
    </source>
</evidence>
<feature type="domain" description="Response regulatory" evidence="18">
    <location>
        <begin position="1589"/>
        <end position="1705"/>
    </location>
</feature>
<dbReference type="InterPro" id="IPR036890">
    <property type="entry name" value="HATPase_C_sf"/>
</dbReference>
<evidence type="ECO:0000256" key="9">
    <source>
        <dbReference type="ARBA" id="ARBA00022840"/>
    </source>
</evidence>
<feature type="coiled-coil region" evidence="15">
    <location>
        <begin position="713"/>
        <end position="750"/>
    </location>
</feature>
<dbReference type="Gene3D" id="3.30.450.40">
    <property type="match status" value="2"/>
</dbReference>
<reference evidence="21" key="2">
    <citation type="journal article" date="2022" name="Microbiol. Resour. Announc.">
        <title>Metagenome Sequencing to Explore Phylogenomics of Terrestrial Cyanobacteria.</title>
        <authorList>
            <person name="Ward R.D."/>
            <person name="Stajich J.E."/>
            <person name="Johansen J.R."/>
            <person name="Huntemann M."/>
            <person name="Clum A."/>
            <person name="Foster B."/>
            <person name="Foster B."/>
            <person name="Roux S."/>
            <person name="Palaniappan K."/>
            <person name="Varghese N."/>
            <person name="Mukherjee S."/>
            <person name="Reddy T.B.K."/>
            <person name="Daum C."/>
            <person name="Copeland A."/>
            <person name="Chen I.A."/>
            <person name="Ivanova N.N."/>
            <person name="Kyrpides N.C."/>
            <person name="Shapiro N."/>
            <person name="Eloe-Fadrosh E.A."/>
            <person name="Pietrasiak N."/>
        </authorList>
    </citation>
    <scope>NUCLEOTIDE SEQUENCE</scope>
    <source>
        <strain evidence="21">CPER-KK1</strain>
    </source>
</reference>
<dbReference type="Gene3D" id="1.10.287.130">
    <property type="match status" value="1"/>
</dbReference>
<dbReference type="PROSITE" id="PS50110">
    <property type="entry name" value="RESPONSE_REGULATORY"/>
    <property type="match status" value="2"/>
</dbReference>
<sequence>MDNQEIKILIVDDKSSNLHFLSKILTNRGYKVQRAISGQLALNAAMDALPDLILLDIIMPQMDGYEVCQKLKAIPQTREIPVIFLSALHEELNKVKAFAIGGVDYITKPFQAQEVLARIETQLTLQRLPKLLKEQNIQLQQEIEVRKRTESSLRESERKFRAIFNNTFQFTGLLLPDGTIIEINQTALHFGGIGHGDIAGKPFWEARWWTLSQETQNQLKHAIASAAQGEFVRYEVDVRGVGDRVATVDFSLKPVFDETGNVVLLIPEGRDITERKQTLERLQLLERAIAASNNGIIISDAQAHDNPVIYVNSGFEKMTGYQREEVLGTSCRFLQGIDTSQPAIKELRGAIAEGREGQFILRNYRKDGTLFWNEFWITPVRDVTGCLTNFIGVQTDITERKQAENELQIVTERLKSLLISSPAIIYSCQLSGDYRATWISDNVTSVTGYEAKEFLEDSGFWFNHIHPEDIERVLAELSHLFEKGYHSHEYRFLHKDGTYRWIYDELKLVYDEAGNAIEGVGYWVDITQRKQVEIELATAQAELDRQIQRVLLLSHITQEIRSSLNPEQVFQTAATQIGEAFGVNRCLIHTHIENPSPQIPLVAEYKQPELESILSREIPVMGNPHAELMLDRDSAIASDDVMSDPLLAAAAPLCRQLGLKSMLVVRTSYQGKPNGAIGIHQYDRFRHWTNEEIALLEAVAAQMGIAIAQANLLEQETQRRIELDRQNQQLQAEIRVRQQAESALKKSEERWQLALEGNNDGIWDWNISTSDVFFSSRWKEMLGYQDAEISPHIDEWQTRVHPDDLDRVIDCLQAYLDKKSHQYLIEYRLRGSDGSYKWILARGQALWDEAGNPVRMVGSHQDISDRKLAEELLRSQQQKLSFLVQNTPLAVIEWDTKGEIVSWNQAAEAIFGYKATEAIGKHGGQLLVPKPNRGEIKRLYEQLLTGQGGFHSITENLTASGRTIICEWYNTLLLDENGAVIGLASMAVDITERQQRQLLEKTQNTVLKMVTQGRSLQDILLELTTQIDELTPKLCSSICLASEDGKYLRPYVNPKLPEAWVKAINPLPIGANIGSCGTAAYFAKPVIVEDIATNPLWAAFKDCALSYGFRACWSEPILSDTGKVLGTFAMYFTEVRSPDKRELEVIESLARLASLIIQRKQAEAELKAQQEFLRQVIDVVPSSIFVKDKQGHILTINQAGAAIYGKTVKEMLGKRDSDFNSNPAQSKEFLMNNQEVMTTLQPKIIPAEAITNCYGESRWYKTIVSPFIDTDGQVRGIVGSSTDITYLKETEEELRQAKEAAEVANRAKSAFLASMSHELRTPLNAILGFSQILAHNNSLEPEQREHLGIINRSGEHLLTLINDILSMSKIEAGQVTLNENSFDFYGLLNSIEKMLQLKAQSKGLQLTFLCSNDIPQYVQTDESKLRQILINLLGNAIKFTQQGSVTLRVQLGTRNWRQERFSNTSPPPSSNSQFPIPNSQSPIPNSQSLLFEIEDTGQGIASSELDSLFDPFVQTRTGYESMEGTGLGLPISREFVRLIGGDINVSSQPGRGSIFSFDIKVRAVKVIDVKASVPRQRVIGLVPNQPIYRVLIVEDSRVNRLLLVKLLQPLGFEVREVVDGQEAVAVWQSWQPHLILMDIQMPVMDGYEATQIIKQMPNGQETVIIALTASAFDEQREAILKAGCDDFIRKPFQEEILFAKIAEHLGVRYIYSEDSSLTLPQNDLKSC</sequence>
<evidence type="ECO:0000259" key="19">
    <source>
        <dbReference type="PROSITE" id="PS50112"/>
    </source>
</evidence>
<dbReference type="PROSITE" id="PS50113">
    <property type="entry name" value="PAC"/>
    <property type="match status" value="5"/>
</dbReference>
<dbReference type="SMART" id="SM00086">
    <property type="entry name" value="PAC"/>
    <property type="match status" value="6"/>
</dbReference>
<dbReference type="CDD" id="cd00130">
    <property type="entry name" value="PAS"/>
    <property type="match status" value="6"/>
</dbReference>
<dbReference type="CDD" id="cd00082">
    <property type="entry name" value="HisKA"/>
    <property type="match status" value="1"/>
</dbReference>
<feature type="domain" description="PAC" evidence="20">
    <location>
        <begin position="232"/>
        <end position="284"/>
    </location>
</feature>
<feature type="domain" description="PAC" evidence="20">
    <location>
        <begin position="1238"/>
        <end position="1296"/>
    </location>
</feature>
<dbReference type="FunFam" id="3.30.450.20:FF:000155">
    <property type="entry name" value="Sensor histidine kinase TodS"/>
    <property type="match status" value="1"/>
</dbReference>
<dbReference type="PROSITE" id="PS50112">
    <property type="entry name" value="PAS"/>
    <property type="match status" value="5"/>
</dbReference>
<feature type="domain" description="PAC" evidence="20">
    <location>
        <begin position="823"/>
        <end position="875"/>
    </location>
</feature>
<dbReference type="CDD" id="cd19920">
    <property type="entry name" value="REC_PA4781-like"/>
    <property type="match status" value="1"/>
</dbReference>
<dbReference type="InterPro" id="IPR003594">
    <property type="entry name" value="HATPase_dom"/>
</dbReference>
<dbReference type="EC" id="2.7.13.3" evidence="4"/>
<dbReference type="Pfam" id="PF08448">
    <property type="entry name" value="PAS_4"/>
    <property type="match status" value="3"/>
</dbReference>
<dbReference type="NCBIfam" id="TIGR00229">
    <property type="entry name" value="sensory_box"/>
    <property type="match status" value="6"/>
</dbReference>
<dbReference type="Pfam" id="PF02518">
    <property type="entry name" value="HATPase_c"/>
    <property type="match status" value="1"/>
</dbReference>
<feature type="region of interest" description="Disordered" evidence="16">
    <location>
        <begin position="1459"/>
        <end position="1479"/>
    </location>
</feature>
<dbReference type="SUPFAM" id="SSF47384">
    <property type="entry name" value="Homodimeric domain of signal transducing histidine kinase"/>
    <property type="match status" value="1"/>
</dbReference>
<keyword evidence="8" id="KW-0418">Kinase</keyword>
<dbReference type="SMART" id="SM00388">
    <property type="entry name" value="HisKA"/>
    <property type="match status" value="1"/>
</dbReference>
<feature type="domain" description="PAC" evidence="20">
    <location>
        <begin position="355"/>
        <end position="409"/>
    </location>
</feature>
<evidence type="ECO:0000256" key="14">
    <source>
        <dbReference type="PROSITE-ProRule" id="PRU00169"/>
    </source>
</evidence>
<feature type="domain" description="PAS" evidence="19">
    <location>
        <begin position="876"/>
        <end position="947"/>
    </location>
</feature>
<dbReference type="InterPro" id="IPR001789">
    <property type="entry name" value="Sig_transdc_resp-reg_receiver"/>
</dbReference>
<dbReference type="GO" id="GO:0005886">
    <property type="term" value="C:plasma membrane"/>
    <property type="evidence" value="ECO:0007669"/>
    <property type="project" value="TreeGrafter"/>
</dbReference>
<dbReference type="InterPro" id="IPR013656">
    <property type="entry name" value="PAS_4"/>
</dbReference>
<feature type="domain" description="PAS" evidence="19">
    <location>
        <begin position="281"/>
        <end position="330"/>
    </location>
</feature>
<evidence type="ECO:0000256" key="6">
    <source>
        <dbReference type="ARBA" id="ARBA00022679"/>
    </source>
</evidence>
<evidence type="ECO:0000259" key="20">
    <source>
        <dbReference type="PROSITE" id="PS50113"/>
    </source>
</evidence>
<evidence type="ECO:0000256" key="13">
    <source>
        <dbReference type="ARBA" id="ARBA00074306"/>
    </source>
</evidence>
<evidence type="ECO:0000256" key="2">
    <source>
        <dbReference type="ARBA" id="ARBA00004370"/>
    </source>
</evidence>
<keyword evidence="5 14" id="KW-0597">Phosphoprotein</keyword>
<dbReference type="FunFam" id="1.10.287.130:FF:000038">
    <property type="entry name" value="Sensory transduction histidine kinase"/>
    <property type="match status" value="1"/>
</dbReference>
<evidence type="ECO:0000259" key="18">
    <source>
        <dbReference type="PROSITE" id="PS50110"/>
    </source>
</evidence>
<dbReference type="InterPro" id="IPR035965">
    <property type="entry name" value="PAS-like_dom_sf"/>
</dbReference>
<dbReference type="Gene3D" id="3.40.50.2300">
    <property type="match status" value="2"/>
</dbReference>
<keyword evidence="15" id="KW-0175">Coiled coil</keyword>
<dbReference type="Gene3D" id="3.30.565.10">
    <property type="entry name" value="Histidine kinase-like ATPase, C-terminal domain"/>
    <property type="match status" value="1"/>
</dbReference>
<keyword evidence="7" id="KW-0547">Nucleotide-binding</keyword>
<dbReference type="InterPro" id="IPR004358">
    <property type="entry name" value="Sig_transdc_His_kin-like_C"/>
</dbReference>
<evidence type="ECO:0000256" key="4">
    <source>
        <dbReference type="ARBA" id="ARBA00012438"/>
    </source>
</evidence>
<dbReference type="PROSITE" id="PS50109">
    <property type="entry name" value="HIS_KIN"/>
    <property type="match status" value="1"/>
</dbReference>
<dbReference type="SUPFAM" id="SSF52172">
    <property type="entry name" value="CheY-like"/>
    <property type="match status" value="2"/>
</dbReference>
<gene>
    <name evidence="21" type="ORF">KME25_14260</name>
</gene>
<dbReference type="PANTHER" id="PTHR43047:SF72">
    <property type="entry name" value="OSMOSENSING HISTIDINE PROTEIN KINASE SLN1"/>
    <property type="match status" value="1"/>
</dbReference>
<feature type="domain" description="PAS" evidence="19">
    <location>
        <begin position="1169"/>
        <end position="1214"/>
    </location>
</feature>
<evidence type="ECO:0000256" key="5">
    <source>
        <dbReference type="ARBA" id="ARBA00022553"/>
    </source>
</evidence>
<dbReference type="InterPro" id="IPR000014">
    <property type="entry name" value="PAS"/>
</dbReference>
<dbReference type="Pfam" id="PF08447">
    <property type="entry name" value="PAS_3"/>
    <property type="match status" value="2"/>
</dbReference>
<evidence type="ECO:0000313" key="22">
    <source>
        <dbReference type="Proteomes" id="UP000753908"/>
    </source>
</evidence>
<evidence type="ECO:0000256" key="1">
    <source>
        <dbReference type="ARBA" id="ARBA00000085"/>
    </source>
</evidence>
<dbReference type="EMBL" id="JAHHIF010000016">
    <property type="protein sequence ID" value="MBW4545592.1"/>
    <property type="molecule type" value="Genomic_DNA"/>
</dbReference>
<feature type="domain" description="PAC" evidence="20">
    <location>
        <begin position="486"/>
        <end position="538"/>
    </location>
</feature>
<evidence type="ECO:0000256" key="3">
    <source>
        <dbReference type="ARBA" id="ARBA00006402"/>
    </source>
</evidence>
<dbReference type="InterPro" id="IPR011006">
    <property type="entry name" value="CheY-like_superfamily"/>
</dbReference>
<protein>
    <recommendedName>
        <fullName evidence="13">Circadian input-output histidine kinase CikA</fullName>
        <ecNumber evidence="4">2.7.13.3</ecNumber>
    </recommendedName>
</protein>
<dbReference type="Pfam" id="PF01590">
    <property type="entry name" value="GAF"/>
    <property type="match status" value="1"/>
</dbReference>
<dbReference type="CDD" id="cd16922">
    <property type="entry name" value="HATPase_EvgS-ArcB-TorS-like"/>
    <property type="match status" value="1"/>
</dbReference>
<keyword evidence="10" id="KW-0902">Two-component regulatory system</keyword>
<dbReference type="InterPro" id="IPR029016">
    <property type="entry name" value="GAF-like_dom_sf"/>
</dbReference>
<organism evidence="21 22">
    <name type="scientific">Symplocastrum torsivum CPER-KK1</name>
    <dbReference type="NCBI Taxonomy" id="450513"/>
    <lineage>
        <taxon>Bacteria</taxon>
        <taxon>Bacillati</taxon>
        <taxon>Cyanobacteriota</taxon>
        <taxon>Cyanophyceae</taxon>
        <taxon>Oscillatoriophycideae</taxon>
        <taxon>Oscillatoriales</taxon>
        <taxon>Microcoleaceae</taxon>
        <taxon>Symplocastrum</taxon>
    </lineage>
</organism>
<comment type="catalytic activity">
    <reaction evidence="1">
        <text>ATP + protein L-histidine = ADP + protein N-phospho-L-histidine.</text>
        <dbReference type="EC" id="2.7.13.3"/>
    </reaction>
</comment>
<dbReference type="PANTHER" id="PTHR43047">
    <property type="entry name" value="TWO-COMPONENT HISTIDINE PROTEIN KINASE"/>
    <property type="match status" value="1"/>
</dbReference>